<dbReference type="OrthoDB" id="9804312at2"/>
<organism evidence="2 3">
    <name type="scientific">Christiangramia flava JLT2011</name>
    <dbReference type="NCBI Taxonomy" id="1229726"/>
    <lineage>
        <taxon>Bacteria</taxon>
        <taxon>Pseudomonadati</taxon>
        <taxon>Bacteroidota</taxon>
        <taxon>Flavobacteriia</taxon>
        <taxon>Flavobacteriales</taxon>
        <taxon>Flavobacteriaceae</taxon>
        <taxon>Christiangramia</taxon>
    </lineage>
</organism>
<evidence type="ECO:0000256" key="1">
    <source>
        <dbReference type="ARBA" id="ARBA00022679"/>
    </source>
</evidence>
<reference evidence="2 3" key="1">
    <citation type="submission" date="2016-07" db="EMBL/GenBank/DDBJ databases">
        <title>Multi-omics approach to identify versatile polysaccharide utilization systems of a marine flavobacterium Gramella flava.</title>
        <authorList>
            <person name="Tang K."/>
        </authorList>
    </citation>
    <scope>NUCLEOTIDE SEQUENCE [LARGE SCALE GENOMIC DNA]</scope>
    <source>
        <strain evidence="2 3">JLT2011</strain>
    </source>
</reference>
<name>A0A1L7IAH1_9FLAO</name>
<dbReference type="AlphaFoldDB" id="A0A1L7IAH1"/>
<gene>
    <name evidence="2" type="ORF">GRFL_3398</name>
</gene>
<dbReference type="Pfam" id="PF13649">
    <property type="entry name" value="Methyltransf_25"/>
    <property type="match status" value="1"/>
</dbReference>
<dbReference type="GO" id="GO:0016740">
    <property type="term" value="F:transferase activity"/>
    <property type="evidence" value="ECO:0007669"/>
    <property type="project" value="UniProtKB-KW"/>
</dbReference>
<dbReference type="SUPFAM" id="SSF53335">
    <property type="entry name" value="S-adenosyl-L-methionine-dependent methyltransferases"/>
    <property type="match status" value="1"/>
</dbReference>
<dbReference type="InterPro" id="IPR041698">
    <property type="entry name" value="Methyltransf_25"/>
</dbReference>
<keyword evidence="1" id="KW-0808">Transferase</keyword>
<dbReference type="EMBL" id="CP016359">
    <property type="protein sequence ID" value="APU70122.1"/>
    <property type="molecule type" value="Genomic_DNA"/>
</dbReference>
<protein>
    <submittedName>
        <fullName evidence="2">Uncharacterized protein</fullName>
    </submittedName>
</protein>
<dbReference type="CDD" id="cd02440">
    <property type="entry name" value="AdoMet_MTases"/>
    <property type="match status" value="1"/>
</dbReference>
<proteinExistence type="predicted"/>
<dbReference type="Proteomes" id="UP000186230">
    <property type="component" value="Chromosome"/>
</dbReference>
<evidence type="ECO:0000313" key="2">
    <source>
        <dbReference type="EMBL" id="APU70122.1"/>
    </source>
</evidence>
<dbReference type="InterPro" id="IPR029063">
    <property type="entry name" value="SAM-dependent_MTases_sf"/>
</dbReference>
<dbReference type="PANTHER" id="PTHR43861:SF3">
    <property type="entry name" value="PUTATIVE (AFU_ORTHOLOGUE AFUA_2G14390)-RELATED"/>
    <property type="match status" value="1"/>
</dbReference>
<evidence type="ECO:0000313" key="3">
    <source>
        <dbReference type="Proteomes" id="UP000186230"/>
    </source>
</evidence>
<dbReference type="PANTHER" id="PTHR43861">
    <property type="entry name" value="TRANS-ACONITATE 2-METHYLTRANSFERASE-RELATED"/>
    <property type="match status" value="1"/>
</dbReference>
<keyword evidence="3" id="KW-1185">Reference proteome</keyword>
<dbReference type="KEGG" id="gfl:GRFL_3398"/>
<dbReference type="RefSeq" id="WP_083645686.1">
    <property type="nucleotide sequence ID" value="NZ_AMRU01000004.1"/>
</dbReference>
<accession>A0A1L7IAH1</accession>
<dbReference type="STRING" id="1229726.GRFL_3398"/>
<sequence>MTDKTKEFWEDRYSEREYAYGEQPNVFLQNELKKLEPASIFLPAEGEGRNAVFASKQGWDVTAFDLSTMAKIKALRLAQKNEVDINFKVSSVLNFQSDRKFDVIALIYAHFDADIRIKSHQHLINLLKPGGVLIFEAFSKKQLSYNSGGPKDLKMLFSIEEMKSEFSGLTIQYLEELGINQKEGEYHQGKSSVIRMVAKRI</sequence>
<dbReference type="Gene3D" id="3.40.50.150">
    <property type="entry name" value="Vaccinia Virus protein VP39"/>
    <property type="match status" value="1"/>
</dbReference>